<evidence type="ECO:0000313" key="1">
    <source>
        <dbReference type="EMBL" id="CAI3976122.1"/>
    </source>
</evidence>
<organism evidence="1">
    <name type="scientific">Cladocopium goreaui</name>
    <dbReference type="NCBI Taxonomy" id="2562237"/>
    <lineage>
        <taxon>Eukaryota</taxon>
        <taxon>Sar</taxon>
        <taxon>Alveolata</taxon>
        <taxon>Dinophyceae</taxon>
        <taxon>Suessiales</taxon>
        <taxon>Symbiodiniaceae</taxon>
        <taxon>Cladocopium</taxon>
    </lineage>
</organism>
<dbReference type="AlphaFoldDB" id="A0A9P1BMP1"/>
<dbReference type="EMBL" id="CAMXCT010000246">
    <property type="protein sequence ID" value="CAI3976122.1"/>
    <property type="molecule type" value="Genomic_DNA"/>
</dbReference>
<protein>
    <submittedName>
        <fullName evidence="1">Uncharacterized protein</fullName>
    </submittedName>
</protein>
<keyword evidence="3" id="KW-1185">Reference proteome</keyword>
<dbReference type="EMBL" id="CAMXCT020000246">
    <property type="protein sequence ID" value="CAL1129497.1"/>
    <property type="molecule type" value="Genomic_DNA"/>
</dbReference>
<sequence length="234" mass="24966">MAYLSGEDAEAIHLPEMKNAVVGKMMSEYWDGCAAAGDPKRPARDAAFSEGLPSLKVLAFDGKKIAMPGHVQEALGAKAESWQKEINALQPSTTGAVVVPATPRAGDAPAPSPAPIRTQCRPVYQGADKPVDAQRPVEFGKLSKEAFEVEKKLPGSKISIAMSLKDQLLPFTIKTDTSPLVLVRGSGKTLTCLAEISCDCAQSQGLTELSMEGHDLESKKKDQMIRTISAVSSW</sequence>
<proteinExistence type="predicted"/>
<dbReference type="Proteomes" id="UP001152797">
    <property type="component" value="Unassembled WGS sequence"/>
</dbReference>
<dbReference type="EMBL" id="CAMXCT030000246">
    <property type="protein sequence ID" value="CAL4763434.1"/>
    <property type="molecule type" value="Genomic_DNA"/>
</dbReference>
<evidence type="ECO:0000313" key="3">
    <source>
        <dbReference type="Proteomes" id="UP001152797"/>
    </source>
</evidence>
<gene>
    <name evidence="1" type="ORF">C1SCF055_LOCUS4375</name>
</gene>
<accession>A0A9P1BMP1</accession>
<name>A0A9P1BMP1_9DINO</name>
<evidence type="ECO:0000313" key="2">
    <source>
        <dbReference type="EMBL" id="CAL1129497.1"/>
    </source>
</evidence>
<reference evidence="2" key="2">
    <citation type="submission" date="2024-04" db="EMBL/GenBank/DDBJ databases">
        <authorList>
            <person name="Chen Y."/>
            <person name="Shah S."/>
            <person name="Dougan E. K."/>
            <person name="Thang M."/>
            <person name="Chan C."/>
        </authorList>
    </citation>
    <scope>NUCLEOTIDE SEQUENCE [LARGE SCALE GENOMIC DNA]</scope>
</reference>
<comment type="caution">
    <text evidence="1">The sequence shown here is derived from an EMBL/GenBank/DDBJ whole genome shotgun (WGS) entry which is preliminary data.</text>
</comment>
<reference evidence="1" key="1">
    <citation type="submission" date="2022-10" db="EMBL/GenBank/DDBJ databases">
        <authorList>
            <person name="Chen Y."/>
            <person name="Dougan E. K."/>
            <person name="Chan C."/>
            <person name="Rhodes N."/>
            <person name="Thang M."/>
        </authorList>
    </citation>
    <scope>NUCLEOTIDE SEQUENCE</scope>
</reference>